<reference evidence="3 4" key="1">
    <citation type="submission" date="2018-11" db="EMBL/GenBank/DDBJ databases">
        <title>Complete genome sequence of Nocardioides baekrokdamisoli strain KCTC 39748.</title>
        <authorList>
            <person name="Kang S.W."/>
            <person name="Lee K.C."/>
            <person name="Kim K.K."/>
            <person name="Kim J.S."/>
            <person name="Kim D.S."/>
            <person name="Ko S.H."/>
            <person name="Yang S.H."/>
            <person name="Shin Y.K."/>
            <person name="Lee J.S."/>
        </authorList>
    </citation>
    <scope>NUCLEOTIDE SEQUENCE [LARGE SCALE GENOMIC DNA]</scope>
    <source>
        <strain evidence="3 4">KCTC 39748</strain>
    </source>
</reference>
<feature type="compositionally biased region" description="Low complexity" evidence="1">
    <location>
        <begin position="30"/>
        <end position="56"/>
    </location>
</feature>
<dbReference type="PROSITE" id="PS51257">
    <property type="entry name" value="PROKAR_LIPOPROTEIN"/>
    <property type="match status" value="1"/>
</dbReference>
<feature type="region of interest" description="Disordered" evidence="1">
    <location>
        <begin position="30"/>
        <end position="59"/>
    </location>
</feature>
<gene>
    <name evidence="3" type="ORF">Back2_22970</name>
</gene>
<dbReference type="AlphaFoldDB" id="A0A3G9IG32"/>
<dbReference type="Proteomes" id="UP000271573">
    <property type="component" value="Chromosome"/>
</dbReference>
<sequence length="194" mass="20492">MLAVTLRLVKHSYLVGFGALALLASCMTPPTSSDPLPDAPSSSHASHAPARPSSTPVRGGSALTALAHLPVKGRAPKTGYSRAQFGEAWTDDNDEMWGRNGCDTRNDVLRRDLADVVLRSDGCKVATGTLRDPYTAKIISFVRGPGTSSLVQIDHSVSVVLTRAVLTFAGQDVSGMLPTGRRLDAARPVWGSGR</sequence>
<keyword evidence="2" id="KW-0732">Signal</keyword>
<feature type="signal peptide" evidence="2">
    <location>
        <begin position="1"/>
        <end position="21"/>
    </location>
</feature>
<protein>
    <recommendedName>
        <fullName evidence="5">DUF306 domain-containing protein</fullName>
    </recommendedName>
</protein>
<dbReference type="KEGG" id="nbe:Back2_22970"/>
<evidence type="ECO:0000256" key="2">
    <source>
        <dbReference type="SAM" id="SignalP"/>
    </source>
</evidence>
<keyword evidence="4" id="KW-1185">Reference proteome</keyword>
<accession>A0A3G9IG32</accession>
<name>A0A3G9IG32_9ACTN</name>
<evidence type="ECO:0000313" key="3">
    <source>
        <dbReference type="EMBL" id="BBH18010.1"/>
    </source>
</evidence>
<evidence type="ECO:0000313" key="4">
    <source>
        <dbReference type="Proteomes" id="UP000271573"/>
    </source>
</evidence>
<evidence type="ECO:0008006" key="5">
    <source>
        <dbReference type="Google" id="ProtNLM"/>
    </source>
</evidence>
<organism evidence="3 4">
    <name type="scientific">Nocardioides baekrokdamisoli</name>
    <dbReference type="NCBI Taxonomy" id="1804624"/>
    <lineage>
        <taxon>Bacteria</taxon>
        <taxon>Bacillati</taxon>
        <taxon>Actinomycetota</taxon>
        <taxon>Actinomycetes</taxon>
        <taxon>Propionibacteriales</taxon>
        <taxon>Nocardioidaceae</taxon>
        <taxon>Nocardioides</taxon>
    </lineage>
</organism>
<dbReference type="EMBL" id="AP019307">
    <property type="protein sequence ID" value="BBH18010.1"/>
    <property type="molecule type" value="Genomic_DNA"/>
</dbReference>
<evidence type="ECO:0000256" key="1">
    <source>
        <dbReference type="SAM" id="MobiDB-lite"/>
    </source>
</evidence>
<feature type="chain" id="PRO_5039609730" description="DUF306 domain-containing protein" evidence="2">
    <location>
        <begin position="22"/>
        <end position="194"/>
    </location>
</feature>
<proteinExistence type="predicted"/>